<protein>
    <recommendedName>
        <fullName evidence="7">C3H1-type domain-containing protein</fullName>
    </recommendedName>
</protein>
<evidence type="ECO:0000256" key="4">
    <source>
        <dbReference type="ARBA" id="ARBA00023125"/>
    </source>
</evidence>
<feature type="domain" description="C3H1-type" evidence="7">
    <location>
        <begin position="117"/>
        <end position="144"/>
    </location>
</feature>
<keyword evidence="2 5" id="KW-0863">Zinc-finger</keyword>
<dbReference type="EMBL" id="MU070352">
    <property type="protein sequence ID" value="KAF5828152.1"/>
    <property type="molecule type" value="Genomic_DNA"/>
</dbReference>
<feature type="compositionally biased region" description="Low complexity" evidence="6">
    <location>
        <begin position="289"/>
        <end position="299"/>
    </location>
</feature>
<keyword evidence="3 5" id="KW-0862">Zinc</keyword>
<dbReference type="PANTHER" id="PTHR14493:SF50">
    <property type="entry name" value="RING FINGER PROTEIN UNKEMPT"/>
    <property type="match status" value="1"/>
</dbReference>
<dbReference type="PANTHER" id="PTHR14493">
    <property type="entry name" value="UNKEMPT FAMILY MEMBER"/>
    <property type="match status" value="1"/>
</dbReference>
<dbReference type="Proteomes" id="UP000815325">
    <property type="component" value="Unassembled WGS sequence"/>
</dbReference>
<feature type="compositionally biased region" description="Low complexity" evidence="6">
    <location>
        <begin position="395"/>
        <end position="413"/>
    </location>
</feature>
<keyword evidence="1 5" id="KW-0479">Metal-binding</keyword>
<feature type="compositionally biased region" description="Basic residues" evidence="6">
    <location>
        <begin position="266"/>
        <end position="286"/>
    </location>
</feature>
<comment type="caution">
    <text evidence="8">The sequence shown here is derived from an EMBL/GenBank/DDBJ whole genome shotgun (WGS) entry which is preliminary data.</text>
</comment>
<dbReference type="InterPro" id="IPR045234">
    <property type="entry name" value="Unkempt-like"/>
</dbReference>
<organism evidence="8 9">
    <name type="scientific">Dunaliella salina</name>
    <name type="common">Green alga</name>
    <name type="synonym">Protococcus salinus</name>
    <dbReference type="NCBI Taxonomy" id="3046"/>
    <lineage>
        <taxon>Eukaryota</taxon>
        <taxon>Viridiplantae</taxon>
        <taxon>Chlorophyta</taxon>
        <taxon>core chlorophytes</taxon>
        <taxon>Chlorophyceae</taxon>
        <taxon>CS clade</taxon>
        <taxon>Chlamydomonadales</taxon>
        <taxon>Dunaliellaceae</taxon>
        <taxon>Dunaliella</taxon>
    </lineage>
</organism>
<evidence type="ECO:0000259" key="7">
    <source>
        <dbReference type="PROSITE" id="PS50103"/>
    </source>
</evidence>
<dbReference type="Gene3D" id="3.30.1370.210">
    <property type="match status" value="1"/>
</dbReference>
<feature type="zinc finger region" description="C3H1-type" evidence="5">
    <location>
        <begin position="117"/>
        <end position="144"/>
    </location>
</feature>
<evidence type="ECO:0000256" key="1">
    <source>
        <dbReference type="ARBA" id="ARBA00022723"/>
    </source>
</evidence>
<evidence type="ECO:0000256" key="5">
    <source>
        <dbReference type="PROSITE-ProRule" id="PRU00723"/>
    </source>
</evidence>
<feature type="region of interest" description="Disordered" evidence="6">
    <location>
        <begin position="181"/>
        <end position="299"/>
    </location>
</feature>
<evidence type="ECO:0000313" key="9">
    <source>
        <dbReference type="Proteomes" id="UP000815325"/>
    </source>
</evidence>
<dbReference type="InterPro" id="IPR057444">
    <property type="entry name" value="Znf-CCCH_AtC3H23-like"/>
</dbReference>
<keyword evidence="4" id="KW-0238">DNA-binding</keyword>
<reference evidence="8" key="1">
    <citation type="submission" date="2017-08" db="EMBL/GenBank/DDBJ databases">
        <authorList>
            <person name="Polle J.E."/>
            <person name="Barry K."/>
            <person name="Cushman J."/>
            <person name="Schmutz J."/>
            <person name="Tran D."/>
            <person name="Hathwaick L.T."/>
            <person name="Yim W.C."/>
            <person name="Jenkins J."/>
            <person name="Mckie-Krisberg Z.M."/>
            <person name="Prochnik S."/>
            <person name="Lindquist E."/>
            <person name="Dockter R.B."/>
            <person name="Adam C."/>
            <person name="Molina H."/>
            <person name="Bunkerborg J."/>
            <person name="Jin E."/>
            <person name="Buchheim M."/>
            <person name="Magnuson J."/>
        </authorList>
    </citation>
    <scope>NUCLEOTIDE SEQUENCE</scope>
    <source>
        <strain evidence="8">CCAP 19/18</strain>
    </source>
</reference>
<sequence length="734" mass="76168">MYASNSLGGPTPSYLRDPAYGSLKQDMVGAHNAYPLFPLEMEAAMSQERGMALPPFVGTTSETCFTPAELAHYSTDEFRMFAFKVFRCTKRFAHDWRTCPFAHPTENARRRDPNVYRYSAIACPDYKQGFCMRGELCPYAHGVFECWLHPSRYRTQLCKDGTACSRPLCFFAHSLPELRAPTHTWTPNEEDPQLPQAPTFPEQSSTGNNHPSVAQSPGSPSQSLVQVAAQLATVSMGREGGDDSKVGPSDLMGLAPGSPTTPGGHIRAHRHKPHHHHHHHHHHHGVQRSGSSNSGAASALGLTAPRMSNAFARRHGLNPKDNAMLNLQKIAIQQAQLANTGGAATTMAPSGTEVLAARGSNHAHTQLMKGGLGSCASSSRPHHHHHQQRMDRLFSSSSSSSGLDSSSQQQQQQHTHHGGAGKKGSSTLNHVAAAAANAAVSVPSATPASTSTAAAVAAVAAVAGASDGSGALSSNHSGTSSNHSSSHNSSMHLSNLSADSSGPISGSASGNSNGNSSSPLGLLSTPPASTTAATNSAYLPQRDAASPYLHASPGGSSSGGKGRRPATAHFMAAGTAPTPPLMHFQAAMNNGSGGSSVAPCGSAAAGNRAGAARTAQSNSTGTNSRSGGGHGGMMLPLAWPVMGAGNTASSAHADAATLAALQQHLEAFSFQPAHSLAGQQRQQQVAMGPMGMANFAGGTNGGAAMGLLTPQQQQQQSQQQLLEEYMHSMQGMQN</sequence>
<feature type="compositionally biased region" description="Polar residues" evidence="6">
    <location>
        <begin position="201"/>
        <end position="225"/>
    </location>
</feature>
<feature type="region of interest" description="Disordered" evidence="6">
    <location>
        <begin position="546"/>
        <end position="565"/>
    </location>
</feature>
<dbReference type="PROSITE" id="PS50103">
    <property type="entry name" value="ZF_C3H1"/>
    <property type="match status" value="1"/>
</dbReference>
<dbReference type="InterPro" id="IPR000571">
    <property type="entry name" value="Znf_CCCH"/>
</dbReference>
<feature type="compositionally biased region" description="Low complexity" evidence="6">
    <location>
        <begin position="611"/>
        <end position="625"/>
    </location>
</feature>
<name>A0ABQ7G0M4_DUNSA</name>
<evidence type="ECO:0000256" key="2">
    <source>
        <dbReference type="ARBA" id="ARBA00022771"/>
    </source>
</evidence>
<gene>
    <name evidence="8" type="ORF">DUNSADRAFT_18114</name>
</gene>
<evidence type="ECO:0000256" key="6">
    <source>
        <dbReference type="SAM" id="MobiDB-lite"/>
    </source>
</evidence>
<feature type="region of interest" description="Disordered" evidence="6">
    <location>
        <begin position="466"/>
        <end position="533"/>
    </location>
</feature>
<feature type="region of interest" description="Disordered" evidence="6">
    <location>
        <begin position="366"/>
        <end position="425"/>
    </location>
</feature>
<feature type="region of interest" description="Disordered" evidence="6">
    <location>
        <begin position="611"/>
        <end position="630"/>
    </location>
</feature>
<dbReference type="SMART" id="SM00356">
    <property type="entry name" value="ZnF_C3H1"/>
    <property type="match status" value="2"/>
</dbReference>
<proteinExistence type="predicted"/>
<evidence type="ECO:0000313" key="8">
    <source>
        <dbReference type="EMBL" id="KAF5828152.1"/>
    </source>
</evidence>
<accession>A0ABQ7G0M4</accession>
<keyword evidence="9" id="KW-1185">Reference proteome</keyword>
<evidence type="ECO:0000256" key="3">
    <source>
        <dbReference type="ARBA" id="ARBA00022833"/>
    </source>
</evidence>
<dbReference type="Pfam" id="PF25512">
    <property type="entry name" value="zf-CCCH_AtC3H23"/>
    <property type="match status" value="1"/>
</dbReference>